<dbReference type="Pfam" id="PF05147">
    <property type="entry name" value="LANC_like"/>
    <property type="match status" value="1"/>
</dbReference>
<sequence length="473" mass="51404">MSSSTQQRYFENQLQPLPTDDETLEQAFSKLREAVLVGMRLIERSAGRQSTDRRRDSVYTGSAGIALMYMRIALQGNALELPEETLSQLPDLVLSHLPSYVSGQDPRPGHISPLDSHVGPSVLLILHELRYPKSIRNSAWNGAVINFKAAIDLAIADTQLGGDGVLYGKAGLLWGMLNVSAALAEGLGQDRHREELEEFINEDSIRDLVENIIEDGMAGAEDYKAEFGHEGPELAWPWHGKYYLGALHGTCGILTILLQCPRGIIKPHFEPIVSTITALLEIASYNGHLPASLPARRRSDPHVQICHGSPGLLLLLDTFRGKFPSKYLSEWRNTEAKVSFAVWDEGLVTKGLGLCHGVTGNAWPWLLTAHMEALSQDSERSGSALGLPEAPDRLSKALTYLIHSTELPPIVQEPLLPYGTPDNPFSMFEGLAGAICAWADACLVIKTWLSGKEDAGPVLGLPGLGGMGPAGVM</sequence>
<dbReference type="PANTHER" id="PTHR12736">
    <property type="entry name" value="LANC-LIKE PROTEIN"/>
    <property type="match status" value="1"/>
</dbReference>
<dbReference type="PRINTS" id="PR01950">
    <property type="entry name" value="LANCSUPER"/>
</dbReference>
<evidence type="ECO:0000256" key="2">
    <source>
        <dbReference type="SAM" id="MobiDB-lite"/>
    </source>
</evidence>
<dbReference type="InterPro" id="IPR012341">
    <property type="entry name" value="6hp_glycosidase-like_sf"/>
</dbReference>
<feature type="region of interest" description="Disordered" evidence="2">
    <location>
        <begin position="1"/>
        <end position="21"/>
    </location>
</feature>
<keyword evidence="4" id="KW-1185">Reference proteome</keyword>
<dbReference type="PANTHER" id="PTHR12736:SF7">
    <property type="entry name" value="LANC-LIKE PROTEIN 3"/>
    <property type="match status" value="1"/>
</dbReference>
<proteinExistence type="predicted"/>
<dbReference type="AlphaFoldDB" id="A0A0C3QN91"/>
<keyword evidence="1" id="KW-0862">Zinc</keyword>
<evidence type="ECO:0008006" key="5">
    <source>
        <dbReference type="Google" id="ProtNLM"/>
    </source>
</evidence>
<evidence type="ECO:0000313" key="4">
    <source>
        <dbReference type="Proteomes" id="UP000054248"/>
    </source>
</evidence>
<dbReference type="Proteomes" id="UP000054248">
    <property type="component" value="Unassembled WGS sequence"/>
</dbReference>
<evidence type="ECO:0000256" key="1">
    <source>
        <dbReference type="PIRSR" id="PIRSR607822-1"/>
    </source>
</evidence>
<reference evidence="4" key="2">
    <citation type="submission" date="2015-01" db="EMBL/GenBank/DDBJ databases">
        <title>Evolutionary Origins and Diversification of the Mycorrhizal Mutualists.</title>
        <authorList>
            <consortium name="DOE Joint Genome Institute"/>
            <consortium name="Mycorrhizal Genomics Consortium"/>
            <person name="Kohler A."/>
            <person name="Kuo A."/>
            <person name="Nagy L.G."/>
            <person name="Floudas D."/>
            <person name="Copeland A."/>
            <person name="Barry K.W."/>
            <person name="Cichocki N."/>
            <person name="Veneault-Fourrey C."/>
            <person name="LaButti K."/>
            <person name="Lindquist E.A."/>
            <person name="Lipzen A."/>
            <person name="Lundell T."/>
            <person name="Morin E."/>
            <person name="Murat C."/>
            <person name="Riley R."/>
            <person name="Ohm R."/>
            <person name="Sun H."/>
            <person name="Tunlid A."/>
            <person name="Henrissat B."/>
            <person name="Grigoriev I.V."/>
            <person name="Hibbett D.S."/>
            <person name="Martin F."/>
        </authorList>
    </citation>
    <scope>NUCLEOTIDE SEQUENCE [LARGE SCALE GENOMIC DNA]</scope>
    <source>
        <strain evidence="4">MUT 4182</strain>
    </source>
</reference>
<feature type="binding site" evidence="1">
    <location>
        <position position="356"/>
    </location>
    <ligand>
        <name>Zn(2+)</name>
        <dbReference type="ChEBI" id="CHEBI:29105"/>
    </ligand>
</feature>
<dbReference type="CDD" id="cd04794">
    <property type="entry name" value="euk_LANCL"/>
    <property type="match status" value="1"/>
</dbReference>
<keyword evidence="1" id="KW-0479">Metal-binding</keyword>
<evidence type="ECO:0000313" key="3">
    <source>
        <dbReference type="EMBL" id="KIO28489.1"/>
    </source>
</evidence>
<dbReference type="InterPro" id="IPR007822">
    <property type="entry name" value="LANC-like"/>
</dbReference>
<feature type="binding site" evidence="1">
    <location>
        <position position="355"/>
    </location>
    <ligand>
        <name>Zn(2+)</name>
        <dbReference type="ChEBI" id="CHEBI:29105"/>
    </ligand>
</feature>
<dbReference type="Gene3D" id="1.50.10.10">
    <property type="match status" value="1"/>
</dbReference>
<reference evidence="3 4" key="1">
    <citation type="submission" date="2014-04" db="EMBL/GenBank/DDBJ databases">
        <authorList>
            <consortium name="DOE Joint Genome Institute"/>
            <person name="Kuo A."/>
            <person name="Girlanda M."/>
            <person name="Perotto S."/>
            <person name="Kohler A."/>
            <person name="Nagy L.G."/>
            <person name="Floudas D."/>
            <person name="Copeland A."/>
            <person name="Barry K.W."/>
            <person name="Cichocki N."/>
            <person name="Veneault-Fourrey C."/>
            <person name="LaButti K."/>
            <person name="Lindquist E.A."/>
            <person name="Lipzen A."/>
            <person name="Lundell T."/>
            <person name="Morin E."/>
            <person name="Murat C."/>
            <person name="Sun H."/>
            <person name="Tunlid A."/>
            <person name="Henrissat B."/>
            <person name="Grigoriev I.V."/>
            <person name="Hibbett D.S."/>
            <person name="Martin F."/>
            <person name="Nordberg H.P."/>
            <person name="Cantor M.N."/>
            <person name="Hua S.X."/>
        </authorList>
    </citation>
    <scope>NUCLEOTIDE SEQUENCE [LARGE SCALE GENOMIC DNA]</scope>
    <source>
        <strain evidence="3 4">MUT 4182</strain>
    </source>
</reference>
<dbReference type="OrthoDB" id="10257263at2759"/>
<feature type="compositionally biased region" description="Polar residues" evidence="2">
    <location>
        <begin position="1"/>
        <end position="16"/>
    </location>
</feature>
<dbReference type="GO" id="GO:0005886">
    <property type="term" value="C:plasma membrane"/>
    <property type="evidence" value="ECO:0007669"/>
    <property type="project" value="TreeGrafter"/>
</dbReference>
<gene>
    <name evidence="3" type="ORF">M407DRAFT_181163</name>
</gene>
<dbReference type="HOGENOM" id="CLU_567375_0_0_1"/>
<feature type="binding site" evidence="1">
    <location>
        <position position="306"/>
    </location>
    <ligand>
        <name>Zn(2+)</name>
        <dbReference type="ChEBI" id="CHEBI:29105"/>
    </ligand>
</feature>
<name>A0A0C3QN91_9AGAM</name>
<dbReference type="SMART" id="SM01260">
    <property type="entry name" value="LANC_like"/>
    <property type="match status" value="1"/>
</dbReference>
<dbReference type="SUPFAM" id="SSF158745">
    <property type="entry name" value="LanC-like"/>
    <property type="match status" value="1"/>
</dbReference>
<dbReference type="GO" id="GO:0046872">
    <property type="term" value="F:metal ion binding"/>
    <property type="evidence" value="ECO:0007669"/>
    <property type="project" value="UniProtKB-KW"/>
</dbReference>
<dbReference type="EMBL" id="KN822994">
    <property type="protein sequence ID" value="KIO28489.1"/>
    <property type="molecule type" value="Genomic_DNA"/>
</dbReference>
<organism evidence="3 4">
    <name type="scientific">Tulasnella calospora MUT 4182</name>
    <dbReference type="NCBI Taxonomy" id="1051891"/>
    <lineage>
        <taxon>Eukaryota</taxon>
        <taxon>Fungi</taxon>
        <taxon>Dikarya</taxon>
        <taxon>Basidiomycota</taxon>
        <taxon>Agaricomycotina</taxon>
        <taxon>Agaricomycetes</taxon>
        <taxon>Cantharellales</taxon>
        <taxon>Tulasnellaceae</taxon>
        <taxon>Tulasnella</taxon>
    </lineage>
</organism>
<dbReference type="GO" id="GO:0005975">
    <property type="term" value="P:carbohydrate metabolic process"/>
    <property type="evidence" value="ECO:0007669"/>
    <property type="project" value="InterPro"/>
</dbReference>
<accession>A0A0C3QN91</accession>
<dbReference type="GO" id="GO:0031179">
    <property type="term" value="P:peptide modification"/>
    <property type="evidence" value="ECO:0007669"/>
    <property type="project" value="InterPro"/>
</dbReference>
<protein>
    <recommendedName>
        <fullName evidence="5">Lanthionine synthetase C family protein</fullName>
    </recommendedName>
</protein>